<dbReference type="NCBIfam" id="TIGR01484">
    <property type="entry name" value="HAD-SF-IIB"/>
    <property type="match status" value="1"/>
</dbReference>
<dbReference type="EMBL" id="JAHLQI010000006">
    <property type="protein sequence ID" value="MBU5491137.1"/>
    <property type="molecule type" value="Genomic_DNA"/>
</dbReference>
<dbReference type="PROSITE" id="PS01228">
    <property type="entry name" value="COF_1"/>
    <property type="match status" value="1"/>
</dbReference>
<dbReference type="Proteomes" id="UP000783588">
    <property type="component" value="Unassembled WGS sequence"/>
</dbReference>
<dbReference type="InterPro" id="IPR006379">
    <property type="entry name" value="HAD-SF_hydro_IIB"/>
</dbReference>
<dbReference type="SFLD" id="SFLDG01140">
    <property type="entry name" value="C2.B:_Phosphomannomutase_and_P"/>
    <property type="match status" value="1"/>
</dbReference>
<evidence type="ECO:0000313" key="1">
    <source>
        <dbReference type="EMBL" id="MBU5491137.1"/>
    </source>
</evidence>
<keyword evidence="1" id="KW-0378">Hydrolase</keyword>
<protein>
    <submittedName>
        <fullName evidence="1">Cof-type HAD-IIB family hydrolase</fullName>
    </submittedName>
</protein>
<accession>A0ABS6EVB7</accession>
<dbReference type="GO" id="GO:0016787">
    <property type="term" value="F:hydrolase activity"/>
    <property type="evidence" value="ECO:0007669"/>
    <property type="project" value="UniProtKB-KW"/>
</dbReference>
<proteinExistence type="predicted"/>
<dbReference type="Pfam" id="PF08282">
    <property type="entry name" value="Hydrolase_3"/>
    <property type="match status" value="1"/>
</dbReference>
<gene>
    <name evidence="1" type="ORF">KQI75_11020</name>
</gene>
<reference evidence="1 2" key="1">
    <citation type="submission" date="2021-06" db="EMBL/GenBank/DDBJ databases">
        <authorList>
            <person name="Sun Q."/>
            <person name="Li D."/>
        </authorList>
    </citation>
    <scope>NUCLEOTIDE SEQUENCE [LARGE SCALE GENOMIC DNA]</scope>
    <source>
        <strain evidence="1 2">MSJd-7</strain>
    </source>
</reference>
<dbReference type="RefSeq" id="WP_216470850.1">
    <property type="nucleotide sequence ID" value="NZ_JAHLQI010000006.1"/>
</dbReference>
<dbReference type="NCBIfam" id="TIGR00099">
    <property type="entry name" value="Cof-subfamily"/>
    <property type="match status" value="1"/>
</dbReference>
<dbReference type="PANTHER" id="PTHR10000:SF8">
    <property type="entry name" value="HAD SUPERFAMILY HYDROLASE-LIKE, TYPE 3"/>
    <property type="match status" value="1"/>
</dbReference>
<keyword evidence="2" id="KW-1185">Reference proteome</keyword>
<dbReference type="InterPro" id="IPR000150">
    <property type="entry name" value="Cof"/>
</dbReference>
<sequence>MEYRLLATDLDGTLLNAKKEISSENVVAINRALDMGKQVIFSTGRALGEVKQFFPLFPQMRYVLCESGGLLYDWQEQCVISRQVLAPDITRAVLRYAQPRDIMIQIMTNGESVISENSIAVLEHYRNEYLREHFLHHVRLVEDVAAYCKEHAYLAEKICLYHPDTTARVQSLKQLEQLEVTAAFSERTSLELTPIGVDKGKGLCKLCQELHIPLEQVIAIGDAPNDLAVLQTAGLAIAVDNASEEIKQVCHAVVADNEHNGVKEAIENWLCKTRNKPLLAYQPV</sequence>
<organism evidence="1 2">
    <name type="scientific">Butyricicoccus intestinisimiae</name>
    <dbReference type="NCBI Taxonomy" id="2841509"/>
    <lineage>
        <taxon>Bacteria</taxon>
        <taxon>Bacillati</taxon>
        <taxon>Bacillota</taxon>
        <taxon>Clostridia</taxon>
        <taxon>Eubacteriales</taxon>
        <taxon>Butyricicoccaceae</taxon>
        <taxon>Butyricicoccus</taxon>
    </lineage>
</organism>
<dbReference type="SFLD" id="SFLDS00003">
    <property type="entry name" value="Haloacid_Dehalogenase"/>
    <property type="match status" value="1"/>
</dbReference>
<evidence type="ECO:0000313" key="2">
    <source>
        <dbReference type="Proteomes" id="UP000783588"/>
    </source>
</evidence>
<comment type="caution">
    <text evidence="1">The sequence shown here is derived from an EMBL/GenBank/DDBJ whole genome shotgun (WGS) entry which is preliminary data.</text>
</comment>
<name>A0ABS6EVB7_9FIRM</name>
<dbReference type="PANTHER" id="PTHR10000">
    <property type="entry name" value="PHOSPHOSERINE PHOSPHATASE"/>
    <property type="match status" value="1"/>
</dbReference>